<keyword evidence="3" id="KW-0540">Nuclease</keyword>
<dbReference type="GO" id="GO:0016787">
    <property type="term" value="F:hydrolase activity"/>
    <property type="evidence" value="ECO:0007669"/>
    <property type="project" value="UniProtKB-KW"/>
</dbReference>
<dbReference type="InterPro" id="IPR041373">
    <property type="entry name" value="RT_RNaseH"/>
</dbReference>
<evidence type="ECO:0000256" key="4">
    <source>
        <dbReference type="ARBA" id="ARBA00022759"/>
    </source>
</evidence>
<dbReference type="STRING" id="4096.A0A1U7XMA1"/>
<dbReference type="GO" id="GO:0004519">
    <property type="term" value="F:endonuclease activity"/>
    <property type="evidence" value="ECO:0007669"/>
    <property type="project" value="UniProtKB-KW"/>
</dbReference>
<dbReference type="Gene3D" id="3.10.10.10">
    <property type="entry name" value="HIV Type 1 Reverse Transcriptase, subunit A, domain 1"/>
    <property type="match status" value="1"/>
</dbReference>
<evidence type="ECO:0000256" key="1">
    <source>
        <dbReference type="ARBA" id="ARBA00022679"/>
    </source>
</evidence>
<accession>A0A1U7XMA1</accession>
<evidence type="ECO:0000256" key="5">
    <source>
        <dbReference type="ARBA" id="ARBA00022801"/>
    </source>
</evidence>
<keyword evidence="4" id="KW-0255">Endonuclease</keyword>
<protein>
    <submittedName>
        <fullName evidence="9">Uncharacterized protein LOC104239162</fullName>
    </submittedName>
</protein>
<reference evidence="9" key="2">
    <citation type="submission" date="2025-08" db="UniProtKB">
        <authorList>
            <consortium name="RefSeq"/>
        </authorList>
    </citation>
    <scope>IDENTIFICATION</scope>
    <source>
        <tissue evidence="9">Leaf</tissue>
    </source>
</reference>
<dbReference type="InterPro" id="IPR043128">
    <property type="entry name" value="Rev_trsase/Diguanyl_cyclase"/>
</dbReference>
<keyword evidence="6" id="KW-0695">RNA-directed DNA polymerase</keyword>
<evidence type="ECO:0000259" key="7">
    <source>
        <dbReference type="Pfam" id="PF17917"/>
    </source>
</evidence>
<proteinExistence type="predicted"/>
<feature type="domain" description="Reverse transcriptase RNase H-like" evidence="7">
    <location>
        <begin position="345"/>
        <end position="379"/>
    </location>
</feature>
<dbReference type="InterPro" id="IPR043502">
    <property type="entry name" value="DNA/RNA_pol_sf"/>
</dbReference>
<dbReference type="Gene3D" id="3.30.70.270">
    <property type="match status" value="1"/>
</dbReference>
<dbReference type="RefSeq" id="XP_009792013.1">
    <property type="nucleotide sequence ID" value="XM_009793711.1"/>
</dbReference>
<dbReference type="Proteomes" id="UP000189701">
    <property type="component" value="Unplaced"/>
</dbReference>
<dbReference type="Pfam" id="PF17917">
    <property type="entry name" value="RT_RNaseH"/>
    <property type="match status" value="1"/>
</dbReference>
<dbReference type="GO" id="GO:0003964">
    <property type="term" value="F:RNA-directed DNA polymerase activity"/>
    <property type="evidence" value="ECO:0007669"/>
    <property type="project" value="UniProtKB-KW"/>
</dbReference>
<evidence type="ECO:0000313" key="8">
    <source>
        <dbReference type="Proteomes" id="UP000189701"/>
    </source>
</evidence>
<dbReference type="CDD" id="cd01647">
    <property type="entry name" value="RT_LTR"/>
    <property type="match status" value="1"/>
</dbReference>
<organism evidence="8 9">
    <name type="scientific">Nicotiana sylvestris</name>
    <name type="common">Wood tobacco</name>
    <name type="synonym">South American tobacco</name>
    <dbReference type="NCBI Taxonomy" id="4096"/>
    <lineage>
        <taxon>Eukaryota</taxon>
        <taxon>Viridiplantae</taxon>
        <taxon>Streptophyta</taxon>
        <taxon>Embryophyta</taxon>
        <taxon>Tracheophyta</taxon>
        <taxon>Spermatophyta</taxon>
        <taxon>Magnoliopsida</taxon>
        <taxon>eudicotyledons</taxon>
        <taxon>Gunneridae</taxon>
        <taxon>Pentapetalae</taxon>
        <taxon>asterids</taxon>
        <taxon>lamiids</taxon>
        <taxon>Solanales</taxon>
        <taxon>Solanaceae</taxon>
        <taxon>Nicotianoideae</taxon>
        <taxon>Nicotianeae</taxon>
        <taxon>Nicotiana</taxon>
    </lineage>
</organism>
<evidence type="ECO:0000256" key="3">
    <source>
        <dbReference type="ARBA" id="ARBA00022722"/>
    </source>
</evidence>
<evidence type="ECO:0000256" key="2">
    <source>
        <dbReference type="ARBA" id="ARBA00022695"/>
    </source>
</evidence>
<keyword evidence="2" id="KW-0548">Nucleotidyltransferase</keyword>
<keyword evidence="8" id="KW-1185">Reference proteome</keyword>
<dbReference type="eggNOG" id="KOG0017">
    <property type="taxonomic scope" value="Eukaryota"/>
</dbReference>
<dbReference type="InterPro" id="IPR050951">
    <property type="entry name" value="Retrovirus_Pol_polyprotein"/>
</dbReference>
<gene>
    <name evidence="9" type="primary">LOC104239162</name>
</gene>
<dbReference type="SUPFAM" id="SSF56672">
    <property type="entry name" value="DNA/RNA polymerases"/>
    <property type="match status" value="1"/>
</dbReference>
<dbReference type="PANTHER" id="PTHR37984:SF5">
    <property type="entry name" value="PROTEIN NYNRIN-LIKE"/>
    <property type="match status" value="1"/>
</dbReference>
<reference evidence="8" key="1">
    <citation type="journal article" date="2013" name="Genome Biol.">
        <title>Reference genomes and transcriptomes of Nicotiana sylvestris and Nicotiana tomentosiformis.</title>
        <authorList>
            <person name="Sierro N."/>
            <person name="Battey J.N."/>
            <person name="Ouadi S."/>
            <person name="Bovet L."/>
            <person name="Goepfert S."/>
            <person name="Bakaher N."/>
            <person name="Peitsch M.C."/>
            <person name="Ivanov N.V."/>
        </authorList>
    </citation>
    <scope>NUCLEOTIDE SEQUENCE [LARGE SCALE GENOMIC DNA]</scope>
</reference>
<keyword evidence="5" id="KW-0378">Hydrolase</keyword>
<keyword evidence="1" id="KW-0808">Transferase</keyword>
<evidence type="ECO:0000256" key="6">
    <source>
        <dbReference type="ARBA" id="ARBA00022918"/>
    </source>
</evidence>
<name>A0A1U7XMA1_NICSY</name>
<dbReference type="PANTHER" id="PTHR37984">
    <property type="entry name" value="PROTEIN CBG26694"/>
    <property type="match status" value="1"/>
</dbReference>
<dbReference type="AlphaFoldDB" id="A0A1U7XMA1"/>
<sequence>MYKFIKAIDEKVESQHSAIKNLEIQVSQLATLMSGQIKGTLPSNTEKNPKKHLKAISLRSDDLKQMLAYAKFLKEILSSKRKLEEVLVVKLTEKCSAILQNKLPQKLGDRGNFTIPCTFGGAHFEKALCDSDEYKDDQLITDSLERCLAQSRTTINDDITIRKEAKILEKDSENEKRRLNPAMQEVVKKEVVKLLAVGIIYPISDSPWVSPIQVVPKEMRRLNDSTRKDHFPLPFIDQMLERVAGHGFYCFLDGYSGYNKIPIAPEDQEKTIFTCPNGIEVDEAKIDLIVGLPPPTTVKGIRSFLGHADNCRKVFDILKEHLTNAPIVVSPDWSEPFELMWDARTKVTVFTDHAVLKYLLAKKDVIPRLLRWILLLQEFDLEIKDRKGSENQVADNLSRLENPLTETTDTKEEFPDEHVYTIATVTYQTP</sequence>
<evidence type="ECO:0000313" key="9">
    <source>
        <dbReference type="RefSeq" id="XP_009792013.1"/>
    </source>
</evidence>